<feature type="transmembrane region" description="Helical" evidence="1">
    <location>
        <begin position="91"/>
        <end position="115"/>
    </location>
</feature>
<name>A0A421NYZ6_9MOLU</name>
<keyword evidence="1" id="KW-1133">Transmembrane helix</keyword>
<feature type="transmembrane region" description="Helical" evidence="1">
    <location>
        <begin position="67"/>
        <end position="85"/>
    </location>
</feature>
<sequence length="120" mass="13264">MNSFPKKAVIKKNNFTPNKHNPYQGLLQNKLFHLGLICVTLIVNLMLIYLFRNEYDAQGSPAKETQLHLTVMFSGMFLGGLILGLKKGSFGISLGVFLGATLGMWLSLATGGNIISWMMQ</sequence>
<dbReference type="Proteomes" id="UP000283896">
    <property type="component" value="Unassembled WGS sequence"/>
</dbReference>
<evidence type="ECO:0000313" key="3">
    <source>
        <dbReference type="Proteomes" id="UP000283896"/>
    </source>
</evidence>
<protein>
    <submittedName>
        <fullName evidence="2">Uncharacterized protein</fullName>
    </submittedName>
</protein>
<evidence type="ECO:0000313" key="2">
    <source>
        <dbReference type="EMBL" id="RMI89218.1"/>
    </source>
</evidence>
<feature type="transmembrane region" description="Helical" evidence="1">
    <location>
        <begin position="31"/>
        <end position="51"/>
    </location>
</feature>
<keyword evidence="1" id="KW-0472">Membrane</keyword>
<reference evidence="3" key="1">
    <citation type="submission" date="2016-11" db="EMBL/GenBank/DDBJ databases">
        <title>Genome sequence of Candidatus Phytoplasma solani strain SA-1.</title>
        <authorList>
            <person name="Haryono M."/>
            <person name="Samarzija I."/>
            <person name="Seruga Music M."/>
            <person name="Hogenhout S."/>
            <person name="Kuo C.-H."/>
        </authorList>
    </citation>
    <scope>NUCLEOTIDE SEQUENCE [LARGE SCALE GENOMIC DNA]</scope>
    <source>
        <strain evidence="3">SA-1</strain>
    </source>
</reference>
<keyword evidence="1" id="KW-0812">Transmembrane</keyword>
<organism evidence="2 3">
    <name type="scientific">Candidatus Phytoplasma solani</name>
    <dbReference type="NCBI Taxonomy" id="69896"/>
    <lineage>
        <taxon>Bacteria</taxon>
        <taxon>Bacillati</taxon>
        <taxon>Mycoplasmatota</taxon>
        <taxon>Mollicutes</taxon>
        <taxon>Acholeplasmatales</taxon>
        <taxon>Acholeplasmataceae</taxon>
        <taxon>Candidatus Phytoplasma</taxon>
        <taxon>16SrXII (Stolbur group)</taxon>
    </lineage>
</organism>
<dbReference type="EMBL" id="MPBG01000001">
    <property type="protein sequence ID" value="RMI89218.1"/>
    <property type="molecule type" value="Genomic_DNA"/>
</dbReference>
<gene>
    <name evidence="2" type="ORF">PSSA1_v1c0980</name>
</gene>
<dbReference type="OrthoDB" id="386101at2"/>
<dbReference type="STRING" id="69896.S284_00290"/>
<evidence type="ECO:0000256" key="1">
    <source>
        <dbReference type="SAM" id="Phobius"/>
    </source>
</evidence>
<keyword evidence="3" id="KW-1185">Reference proteome</keyword>
<dbReference type="RefSeq" id="WP_122225326.1">
    <property type="nucleotide sequence ID" value="NZ_CP103785.1"/>
</dbReference>
<comment type="caution">
    <text evidence="2">The sequence shown here is derived from an EMBL/GenBank/DDBJ whole genome shotgun (WGS) entry which is preliminary data.</text>
</comment>
<dbReference type="AlphaFoldDB" id="A0A421NYZ6"/>
<accession>A0A421NYZ6</accession>
<proteinExistence type="predicted"/>